<dbReference type="Proteomes" id="UP000076580">
    <property type="component" value="Chromosome 03"/>
</dbReference>
<evidence type="ECO:0000313" key="17">
    <source>
        <dbReference type="Proteomes" id="UP000076580"/>
    </source>
</evidence>
<keyword evidence="9 13" id="KW-0862">Zinc</keyword>
<dbReference type="GO" id="GO:0006508">
    <property type="term" value="P:proteolysis"/>
    <property type="evidence" value="ECO:0007669"/>
    <property type="project" value="UniProtKB-KW"/>
</dbReference>
<keyword evidence="7 15" id="KW-0732">Signal</keyword>
<evidence type="ECO:0000256" key="3">
    <source>
        <dbReference type="ARBA" id="ARBA00012431"/>
    </source>
</evidence>
<evidence type="ECO:0000313" key="16">
    <source>
        <dbReference type="EMBL" id="KYK53966.1"/>
    </source>
</evidence>
<feature type="compositionally biased region" description="Polar residues" evidence="14">
    <location>
        <begin position="257"/>
        <end position="282"/>
    </location>
</feature>
<evidence type="ECO:0000256" key="14">
    <source>
        <dbReference type="SAM" id="MobiDB-lite"/>
    </source>
</evidence>
<dbReference type="InterPro" id="IPR050414">
    <property type="entry name" value="Fungal_M35_metalloproteases"/>
</dbReference>
<dbReference type="AlphaFoldDB" id="A0A151GA53"/>
<dbReference type="PANTHER" id="PTHR37016:SF3">
    <property type="entry name" value="NEUTRAL PROTEASE 2-RELATED"/>
    <property type="match status" value="1"/>
</dbReference>
<keyword evidence="11" id="KW-0865">Zymogen</keyword>
<evidence type="ECO:0000256" key="15">
    <source>
        <dbReference type="SAM" id="SignalP"/>
    </source>
</evidence>
<dbReference type="GO" id="GO:0046872">
    <property type="term" value="F:metal ion binding"/>
    <property type="evidence" value="ECO:0007669"/>
    <property type="project" value="UniProtKB-KW"/>
</dbReference>
<evidence type="ECO:0000256" key="1">
    <source>
        <dbReference type="ARBA" id="ARBA00001187"/>
    </source>
</evidence>
<dbReference type="EC" id="3.4.24.39" evidence="3"/>
<dbReference type="SUPFAM" id="SSF55486">
    <property type="entry name" value="Metalloproteases ('zincins'), catalytic domain"/>
    <property type="match status" value="1"/>
</dbReference>
<evidence type="ECO:0000256" key="4">
    <source>
        <dbReference type="ARBA" id="ARBA00022670"/>
    </source>
</evidence>
<keyword evidence="6 13" id="KW-0479">Metal-binding</keyword>
<dbReference type="Pfam" id="PF02102">
    <property type="entry name" value="Peptidase_M35"/>
    <property type="match status" value="1"/>
</dbReference>
<name>A0A151GA53_DRECN</name>
<feature type="chain" id="PRO_5007580403" description="deuterolysin" evidence="15">
    <location>
        <begin position="18"/>
        <end position="338"/>
    </location>
</feature>
<feature type="region of interest" description="Disordered" evidence="14">
    <location>
        <begin position="214"/>
        <end position="323"/>
    </location>
</feature>
<evidence type="ECO:0000256" key="10">
    <source>
        <dbReference type="ARBA" id="ARBA00023049"/>
    </source>
</evidence>
<dbReference type="CDD" id="cd11008">
    <property type="entry name" value="M35_deuterolysin_like"/>
    <property type="match status" value="1"/>
</dbReference>
<accession>A0A151GA53</accession>
<dbReference type="EMBL" id="LAYC01000003">
    <property type="protein sequence ID" value="KYK53966.1"/>
    <property type="molecule type" value="Genomic_DNA"/>
</dbReference>
<comment type="cofactor">
    <cofactor evidence="13">
        <name>Zn(2+)</name>
        <dbReference type="ChEBI" id="CHEBI:29105"/>
    </cofactor>
    <text evidence="13">Binds 1 zinc ion per subunit.</text>
</comment>
<evidence type="ECO:0000256" key="11">
    <source>
        <dbReference type="ARBA" id="ARBA00023145"/>
    </source>
</evidence>
<evidence type="ECO:0000256" key="6">
    <source>
        <dbReference type="ARBA" id="ARBA00022723"/>
    </source>
</evidence>
<evidence type="ECO:0000256" key="12">
    <source>
        <dbReference type="PIRSR" id="PIRSR601384-1"/>
    </source>
</evidence>
<feature type="binding site" evidence="13">
    <location>
        <position position="159"/>
    </location>
    <ligand>
        <name>Zn(2+)</name>
        <dbReference type="ChEBI" id="CHEBI:29105"/>
        <note>catalytic</note>
    </ligand>
</feature>
<dbReference type="OrthoDB" id="412874at2759"/>
<evidence type="ECO:0000256" key="9">
    <source>
        <dbReference type="ARBA" id="ARBA00022833"/>
    </source>
</evidence>
<organism evidence="16 17">
    <name type="scientific">Drechmeria coniospora</name>
    <name type="common">Nematophagous fungus</name>
    <name type="synonym">Meria coniospora</name>
    <dbReference type="NCBI Taxonomy" id="98403"/>
    <lineage>
        <taxon>Eukaryota</taxon>
        <taxon>Fungi</taxon>
        <taxon>Dikarya</taxon>
        <taxon>Ascomycota</taxon>
        <taxon>Pezizomycotina</taxon>
        <taxon>Sordariomycetes</taxon>
        <taxon>Hypocreomycetidae</taxon>
        <taxon>Hypocreales</taxon>
        <taxon>Ophiocordycipitaceae</taxon>
        <taxon>Drechmeria</taxon>
    </lineage>
</organism>
<dbReference type="Gene3D" id="3.40.390.10">
    <property type="entry name" value="Collagenase (Catalytic Domain)"/>
    <property type="match status" value="1"/>
</dbReference>
<comment type="catalytic activity">
    <reaction evidence="1">
        <text>Preferential cleavage of bonds with hydrophobic residues in P1'. Also 3-Asn-|-Gln-4 and 8-Gly-|-Ser-9 bonds in insulin B chain.</text>
        <dbReference type="EC" id="3.4.24.39"/>
    </reaction>
</comment>
<protein>
    <recommendedName>
        <fullName evidence="3">deuterolysin</fullName>
        <ecNumber evidence="3">3.4.24.39</ecNumber>
    </recommendedName>
</protein>
<dbReference type="InterPro" id="IPR024079">
    <property type="entry name" value="MetalloPept_cat_dom_sf"/>
</dbReference>
<sequence length="338" mass="35547">MASLPLLLSLWALTATAAPAIKDGRVAARSQISPSCGNNVWVRNSLKQCASLARTAAATAMNTSSTLMKDFFKFEDERSRKFVSEVYAMIAEECESEGQGLVTINCDESRQPQGCTWAAGITQGHEVTLCHGFFINGDNRSPRCGGIDAGNTMLHEMTHALNGTKDLSQFAPSNSLGGYGLNFIFSLNGENNLIHADTYSQFAQAADLSCSEQDLRDRAQKTPGEGAVHGAGTSRDRDADESEAPPARTPGTGPGRSLQTPGSNRNDPFQGQTPSIPAQSGQAPPRNTMDQNLQGTGQFSQGQFNGGAGTATTAPVQPQDLGGMLSSAVSAGLRFLGG</sequence>
<evidence type="ECO:0000256" key="8">
    <source>
        <dbReference type="ARBA" id="ARBA00022801"/>
    </source>
</evidence>
<evidence type="ECO:0000256" key="2">
    <source>
        <dbReference type="ARBA" id="ARBA00010279"/>
    </source>
</evidence>
<comment type="similarity">
    <text evidence="2">Belongs to the peptidase M35 family.</text>
</comment>
<evidence type="ECO:0000256" key="7">
    <source>
        <dbReference type="ARBA" id="ARBA00022729"/>
    </source>
</evidence>
<keyword evidence="4" id="KW-0645">Protease</keyword>
<evidence type="ECO:0000256" key="13">
    <source>
        <dbReference type="PIRSR" id="PIRSR601384-2"/>
    </source>
</evidence>
<keyword evidence="17" id="KW-1185">Reference proteome</keyword>
<dbReference type="GeneID" id="63718558"/>
<evidence type="ECO:0000256" key="5">
    <source>
        <dbReference type="ARBA" id="ARBA00022685"/>
    </source>
</evidence>
<gene>
    <name evidence="16" type="ORF">DCS_05915</name>
</gene>
<dbReference type="InParanoid" id="A0A151GA53"/>
<dbReference type="RefSeq" id="XP_040653318.1">
    <property type="nucleotide sequence ID" value="XM_040803214.1"/>
</dbReference>
<dbReference type="PANTHER" id="PTHR37016">
    <property type="match status" value="1"/>
</dbReference>
<feature type="binding site" evidence="13">
    <location>
        <position position="155"/>
    </location>
    <ligand>
        <name>Zn(2+)</name>
        <dbReference type="ChEBI" id="CHEBI:29105"/>
        <note>catalytic</note>
    </ligand>
</feature>
<proteinExistence type="inferred from homology"/>
<comment type="caution">
    <text evidence="16">The sequence shown here is derived from an EMBL/GenBank/DDBJ whole genome shotgun (WGS) entry which is preliminary data.</text>
</comment>
<feature type="compositionally biased region" description="Polar residues" evidence="14">
    <location>
        <begin position="288"/>
        <end position="303"/>
    </location>
</feature>
<keyword evidence="5" id="KW-0165">Cleavage on pair of basic residues</keyword>
<feature type="signal peptide" evidence="15">
    <location>
        <begin position="1"/>
        <end position="17"/>
    </location>
</feature>
<keyword evidence="10" id="KW-0482">Metalloprotease</keyword>
<dbReference type="InterPro" id="IPR001384">
    <property type="entry name" value="Peptidase_M35"/>
</dbReference>
<dbReference type="GO" id="GO:0004222">
    <property type="term" value="F:metalloendopeptidase activity"/>
    <property type="evidence" value="ECO:0007669"/>
    <property type="project" value="InterPro"/>
</dbReference>
<keyword evidence="8" id="KW-0378">Hydrolase</keyword>
<feature type="active site" evidence="12">
    <location>
        <position position="156"/>
    </location>
</feature>
<dbReference type="STRING" id="98403.A0A151GA53"/>
<reference evidence="16 17" key="1">
    <citation type="journal article" date="2016" name="Sci. Rep.">
        <title>Insights into Adaptations to a Near-Obligate Nematode Endoparasitic Lifestyle from the Finished Genome of Drechmeria coniospora.</title>
        <authorList>
            <person name="Zhang L."/>
            <person name="Zhou Z."/>
            <person name="Guo Q."/>
            <person name="Fokkens L."/>
            <person name="Miskei M."/>
            <person name="Pocsi I."/>
            <person name="Zhang W."/>
            <person name="Chen M."/>
            <person name="Wang L."/>
            <person name="Sun Y."/>
            <person name="Donzelli B.G."/>
            <person name="Gibson D.M."/>
            <person name="Nelson D.R."/>
            <person name="Luo J.G."/>
            <person name="Rep M."/>
            <person name="Liu H."/>
            <person name="Yang S."/>
            <person name="Wang J."/>
            <person name="Krasnoff S.B."/>
            <person name="Xu Y."/>
            <person name="Molnar I."/>
            <person name="Lin M."/>
        </authorList>
    </citation>
    <scope>NUCLEOTIDE SEQUENCE [LARGE SCALE GENOMIC DNA]</scope>
    <source>
        <strain evidence="16 17">ARSEF 6962</strain>
    </source>
</reference>